<gene>
    <name evidence="1" type="ORF">ABM479_15345</name>
</gene>
<sequence>MALDELDDTLTNEGFSQVDRIIRIETVLGTDVLFAERLDYQAGISELCELRVDVRAKDGEIDPRRLIATLTNVSLEIGEGQGMAWNGLVQGVTAGPPLSRGGRAYTLMIRSQLSLLSQKSAWRAGAFQPFHRFARTGAGDTASPAAGGMWFRL</sequence>
<dbReference type="RefSeq" id="WP_349956580.1">
    <property type="nucleotide sequence ID" value="NZ_CP157960.1"/>
</dbReference>
<accession>A0AAU7RPT7</accession>
<dbReference type="SUPFAM" id="SSF69279">
    <property type="entry name" value="Phage tail proteins"/>
    <property type="match status" value="1"/>
</dbReference>
<proteinExistence type="predicted"/>
<protein>
    <submittedName>
        <fullName evidence="1">Contractile injection system protein, VgrG/Pvc8 family</fullName>
    </submittedName>
</protein>
<name>A0AAU7RPT7_9HYPH</name>
<dbReference type="AlphaFoldDB" id="A0AAU7RPT7"/>
<reference evidence="1" key="1">
    <citation type="submission" date="2024-06" db="EMBL/GenBank/DDBJ databases">
        <authorList>
            <person name="Li T."/>
            <person name="Gao R."/>
        </authorList>
    </citation>
    <scope>NUCLEOTIDE SEQUENCE</scope>
    <source>
        <strain evidence="1">ZPR3</strain>
    </source>
</reference>
<organism evidence="1">
    <name type="scientific">Rhizobium sp. ZPR3</name>
    <dbReference type="NCBI Taxonomy" id="3158967"/>
    <lineage>
        <taxon>Bacteria</taxon>
        <taxon>Pseudomonadati</taxon>
        <taxon>Pseudomonadota</taxon>
        <taxon>Alphaproteobacteria</taxon>
        <taxon>Hyphomicrobiales</taxon>
        <taxon>Rhizobiaceae</taxon>
        <taxon>Rhizobium/Agrobacterium group</taxon>
        <taxon>Rhizobium</taxon>
    </lineage>
</organism>
<dbReference type="EMBL" id="CP157960">
    <property type="protein sequence ID" value="XBT92157.1"/>
    <property type="molecule type" value="Genomic_DNA"/>
</dbReference>
<evidence type="ECO:0000313" key="1">
    <source>
        <dbReference type="EMBL" id="XBT92157.1"/>
    </source>
</evidence>
<dbReference type="Pfam" id="PF05954">
    <property type="entry name" value="Phage_GPD"/>
    <property type="match status" value="1"/>
</dbReference>
<dbReference type="Gene3D" id="2.30.110.50">
    <property type="match status" value="1"/>
</dbReference>